<dbReference type="SUPFAM" id="SSF53335">
    <property type="entry name" value="S-adenosyl-L-methionine-dependent methyltransferases"/>
    <property type="match status" value="1"/>
</dbReference>
<dbReference type="InterPro" id="IPR052356">
    <property type="entry name" value="Thiol_S-MT"/>
</dbReference>
<protein>
    <submittedName>
        <fullName evidence="2">SAM-dependent methyltransferase</fullName>
    </submittedName>
</protein>
<evidence type="ECO:0000259" key="1">
    <source>
        <dbReference type="Pfam" id="PF08241"/>
    </source>
</evidence>
<dbReference type="AlphaFoldDB" id="A0A1S2LHB8"/>
<evidence type="ECO:0000313" key="2">
    <source>
        <dbReference type="EMBL" id="OIJ11620.1"/>
    </source>
</evidence>
<proteinExistence type="predicted"/>
<keyword evidence="2" id="KW-0489">Methyltransferase</keyword>
<feature type="domain" description="Methyltransferase type 11" evidence="1">
    <location>
        <begin position="43"/>
        <end position="138"/>
    </location>
</feature>
<dbReference type="PANTHER" id="PTHR45036">
    <property type="entry name" value="METHYLTRANSFERASE LIKE 7B"/>
    <property type="match status" value="1"/>
</dbReference>
<dbReference type="Gene3D" id="3.40.50.150">
    <property type="entry name" value="Vaccinia Virus protein VP39"/>
    <property type="match status" value="1"/>
</dbReference>
<dbReference type="Proteomes" id="UP000180098">
    <property type="component" value="Unassembled WGS sequence"/>
</dbReference>
<gene>
    <name evidence="2" type="ORF">BKP35_11820</name>
</gene>
<keyword evidence="2" id="KW-0808">Transferase</keyword>
<dbReference type="OrthoDB" id="9772751at2"/>
<accession>A0A1S2LHB8</accession>
<dbReference type="Pfam" id="PF08241">
    <property type="entry name" value="Methyltransf_11"/>
    <property type="match status" value="1"/>
</dbReference>
<sequence length="202" mass="23026">MSNHKDVIIKRYNRISRIYDRMDKMVKEAWRIELLKQVSGEVLEVGVGTGVNLAYYPKGVSLTGVDFSPRMLELARKKVDRNQFRFEVQLLEADIQELPFQDHTFDYIVSTCVFCSVPDPVEGLKELKRVCKPSGKILMLEHMRSENPVLGFGMDLFNPISVSLWGANINRRTMKNIEASGLNVDSSELLMGTVMRKLTLSP</sequence>
<evidence type="ECO:0000313" key="3">
    <source>
        <dbReference type="Proteomes" id="UP000180098"/>
    </source>
</evidence>
<reference evidence="2 3" key="1">
    <citation type="submission" date="2016-10" db="EMBL/GenBank/DDBJ databases">
        <title>Draft genome sequences of four alkaliphilic bacteria belonging to the Anaerobacillus genus.</title>
        <authorList>
            <person name="Bassil N.M."/>
            <person name="Lloyd J.R."/>
        </authorList>
    </citation>
    <scope>NUCLEOTIDE SEQUENCE [LARGE SCALE GENOMIC DNA]</scope>
    <source>
        <strain evidence="2 3">DSM 15340</strain>
    </source>
</reference>
<name>A0A1S2LHB8_9BACI</name>
<dbReference type="RefSeq" id="WP_071313553.1">
    <property type="nucleotide sequence ID" value="NZ_MLQQ01000026.1"/>
</dbReference>
<dbReference type="GO" id="GO:0032259">
    <property type="term" value="P:methylation"/>
    <property type="evidence" value="ECO:0007669"/>
    <property type="project" value="UniProtKB-KW"/>
</dbReference>
<dbReference type="InterPro" id="IPR013216">
    <property type="entry name" value="Methyltransf_11"/>
</dbReference>
<keyword evidence="3" id="KW-1185">Reference proteome</keyword>
<dbReference type="EMBL" id="MLQQ01000026">
    <property type="protein sequence ID" value="OIJ11620.1"/>
    <property type="molecule type" value="Genomic_DNA"/>
</dbReference>
<organism evidence="2 3">
    <name type="scientific">Anaerobacillus arseniciselenatis</name>
    <dbReference type="NCBI Taxonomy" id="85682"/>
    <lineage>
        <taxon>Bacteria</taxon>
        <taxon>Bacillati</taxon>
        <taxon>Bacillota</taxon>
        <taxon>Bacilli</taxon>
        <taxon>Bacillales</taxon>
        <taxon>Bacillaceae</taxon>
        <taxon>Anaerobacillus</taxon>
    </lineage>
</organism>
<comment type="caution">
    <text evidence="2">The sequence shown here is derived from an EMBL/GenBank/DDBJ whole genome shotgun (WGS) entry which is preliminary data.</text>
</comment>
<dbReference type="InterPro" id="IPR029063">
    <property type="entry name" value="SAM-dependent_MTases_sf"/>
</dbReference>
<dbReference type="CDD" id="cd02440">
    <property type="entry name" value="AdoMet_MTases"/>
    <property type="match status" value="1"/>
</dbReference>
<dbReference type="PANTHER" id="PTHR45036:SF1">
    <property type="entry name" value="METHYLTRANSFERASE LIKE 7A"/>
    <property type="match status" value="1"/>
</dbReference>
<dbReference type="GO" id="GO:0008757">
    <property type="term" value="F:S-adenosylmethionine-dependent methyltransferase activity"/>
    <property type="evidence" value="ECO:0007669"/>
    <property type="project" value="InterPro"/>
</dbReference>